<proteinExistence type="predicted"/>
<comment type="caution">
    <text evidence="4">The sequence shown here is derived from an EMBL/GenBank/DDBJ whole genome shotgun (WGS) entry which is preliminary data.</text>
</comment>
<accession>A0A974BIT2</accession>
<keyword evidence="2 4" id="KW-0012">Acyltransferase</keyword>
<dbReference type="EMBL" id="JACBNQ010000003">
    <property type="protein sequence ID" value="NYB73547.1"/>
    <property type="molecule type" value="Genomic_DNA"/>
</dbReference>
<dbReference type="SMART" id="SM00563">
    <property type="entry name" value="PlsC"/>
    <property type="match status" value="1"/>
</dbReference>
<dbReference type="RefSeq" id="WP_179237237.1">
    <property type="nucleotide sequence ID" value="NZ_JACBNQ010000003.1"/>
</dbReference>
<dbReference type="Pfam" id="PF01553">
    <property type="entry name" value="Acyltransferase"/>
    <property type="match status" value="1"/>
</dbReference>
<gene>
    <name evidence="4" type="ORF">HZF24_05275</name>
</gene>
<organism evidence="4 5">
    <name type="scientific">Sedimentibacter hydroxybenzoicus DSM 7310</name>
    <dbReference type="NCBI Taxonomy" id="1123245"/>
    <lineage>
        <taxon>Bacteria</taxon>
        <taxon>Bacillati</taxon>
        <taxon>Bacillota</taxon>
        <taxon>Tissierellia</taxon>
        <taxon>Sedimentibacter</taxon>
    </lineage>
</organism>
<reference evidence="4" key="1">
    <citation type="submission" date="2020-07" db="EMBL/GenBank/DDBJ databases">
        <title>Genomic analysis of a strain of Sedimentibacter Hydroxybenzoicus DSM7310.</title>
        <authorList>
            <person name="Ma S."/>
        </authorList>
    </citation>
    <scope>NUCLEOTIDE SEQUENCE</scope>
    <source>
        <strain evidence="4">DSM 7310</strain>
    </source>
</reference>
<keyword evidence="1" id="KW-0808">Transferase</keyword>
<evidence type="ECO:0000313" key="4">
    <source>
        <dbReference type="EMBL" id="NYB73547.1"/>
    </source>
</evidence>
<sequence>MFYKIIVTILKFLVFIIFDLKVHNAERINDTKDGLIACGNHISMIDPVILAVSSKRQIHFMGKKELFENKFFGFVFKGLGAFPVDRQGISLSAIKSSLQVLNQKKVLGIFPEGTRVRQYNEDNAKPGIALIANKAKVNILPFYIKGTYKFRGKIEIFFGDETNYFEIFDGKASTEKYTEIGKEILRDIYKLEDR</sequence>
<dbReference type="SUPFAM" id="SSF69593">
    <property type="entry name" value="Glycerol-3-phosphate (1)-acyltransferase"/>
    <property type="match status" value="1"/>
</dbReference>
<keyword evidence="5" id="KW-1185">Reference proteome</keyword>
<evidence type="ECO:0000313" key="5">
    <source>
        <dbReference type="Proteomes" id="UP000611629"/>
    </source>
</evidence>
<dbReference type="Proteomes" id="UP000611629">
    <property type="component" value="Unassembled WGS sequence"/>
</dbReference>
<dbReference type="InterPro" id="IPR002123">
    <property type="entry name" value="Plipid/glycerol_acylTrfase"/>
</dbReference>
<evidence type="ECO:0000256" key="2">
    <source>
        <dbReference type="ARBA" id="ARBA00023315"/>
    </source>
</evidence>
<evidence type="ECO:0000256" key="1">
    <source>
        <dbReference type="ARBA" id="ARBA00022679"/>
    </source>
</evidence>
<dbReference type="AlphaFoldDB" id="A0A974BIT2"/>
<dbReference type="CDD" id="cd07989">
    <property type="entry name" value="LPLAT_AGPAT-like"/>
    <property type="match status" value="1"/>
</dbReference>
<name>A0A974BIT2_SEDHY</name>
<dbReference type="GO" id="GO:0003841">
    <property type="term" value="F:1-acylglycerol-3-phosphate O-acyltransferase activity"/>
    <property type="evidence" value="ECO:0007669"/>
    <property type="project" value="TreeGrafter"/>
</dbReference>
<dbReference type="PANTHER" id="PTHR10434:SF11">
    <property type="entry name" value="1-ACYL-SN-GLYCEROL-3-PHOSPHATE ACYLTRANSFERASE"/>
    <property type="match status" value="1"/>
</dbReference>
<protein>
    <submittedName>
        <fullName evidence="4">1-acyl-sn-glycerol-3-phosphate acyltransferase</fullName>
    </submittedName>
</protein>
<dbReference type="PANTHER" id="PTHR10434">
    <property type="entry name" value="1-ACYL-SN-GLYCEROL-3-PHOSPHATE ACYLTRANSFERASE"/>
    <property type="match status" value="1"/>
</dbReference>
<dbReference type="GO" id="GO:0006654">
    <property type="term" value="P:phosphatidic acid biosynthetic process"/>
    <property type="evidence" value="ECO:0007669"/>
    <property type="project" value="TreeGrafter"/>
</dbReference>
<evidence type="ECO:0000259" key="3">
    <source>
        <dbReference type="SMART" id="SM00563"/>
    </source>
</evidence>
<feature type="domain" description="Phospholipid/glycerol acyltransferase" evidence="3">
    <location>
        <begin position="35"/>
        <end position="147"/>
    </location>
</feature>